<evidence type="ECO:0000313" key="3">
    <source>
        <dbReference type="Proteomes" id="UP000800235"/>
    </source>
</evidence>
<protein>
    <submittedName>
        <fullName evidence="2">Uncharacterized protein</fullName>
    </submittedName>
</protein>
<dbReference type="AlphaFoldDB" id="A0A9P4U2J9"/>
<dbReference type="EMBL" id="MU007015">
    <property type="protein sequence ID" value="KAF2434930.1"/>
    <property type="molecule type" value="Genomic_DNA"/>
</dbReference>
<feature type="compositionally biased region" description="Acidic residues" evidence="1">
    <location>
        <begin position="131"/>
        <end position="140"/>
    </location>
</feature>
<evidence type="ECO:0000313" key="2">
    <source>
        <dbReference type="EMBL" id="KAF2434930.1"/>
    </source>
</evidence>
<feature type="compositionally biased region" description="Polar residues" evidence="1">
    <location>
        <begin position="213"/>
        <end position="231"/>
    </location>
</feature>
<organism evidence="2 3">
    <name type="scientific">Tothia fuscella</name>
    <dbReference type="NCBI Taxonomy" id="1048955"/>
    <lineage>
        <taxon>Eukaryota</taxon>
        <taxon>Fungi</taxon>
        <taxon>Dikarya</taxon>
        <taxon>Ascomycota</taxon>
        <taxon>Pezizomycotina</taxon>
        <taxon>Dothideomycetes</taxon>
        <taxon>Pleosporomycetidae</taxon>
        <taxon>Venturiales</taxon>
        <taxon>Cylindrosympodiaceae</taxon>
        <taxon>Tothia</taxon>
    </lineage>
</organism>
<name>A0A9P4U2J9_9PEZI</name>
<evidence type="ECO:0000256" key="1">
    <source>
        <dbReference type="SAM" id="MobiDB-lite"/>
    </source>
</evidence>
<feature type="compositionally biased region" description="Basic and acidic residues" evidence="1">
    <location>
        <begin position="151"/>
        <end position="172"/>
    </location>
</feature>
<reference evidence="2" key="1">
    <citation type="journal article" date="2020" name="Stud. Mycol.">
        <title>101 Dothideomycetes genomes: a test case for predicting lifestyles and emergence of pathogens.</title>
        <authorList>
            <person name="Haridas S."/>
            <person name="Albert R."/>
            <person name="Binder M."/>
            <person name="Bloem J."/>
            <person name="Labutti K."/>
            <person name="Salamov A."/>
            <person name="Andreopoulos B."/>
            <person name="Baker S."/>
            <person name="Barry K."/>
            <person name="Bills G."/>
            <person name="Bluhm B."/>
            <person name="Cannon C."/>
            <person name="Castanera R."/>
            <person name="Culley D."/>
            <person name="Daum C."/>
            <person name="Ezra D."/>
            <person name="Gonzalez J."/>
            <person name="Henrissat B."/>
            <person name="Kuo A."/>
            <person name="Liang C."/>
            <person name="Lipzen A."/>
            <person name="Lutzoni F."/>
            <person name="Magnuson J."/>
            <person name="Mondo S."/>
            <person name="Nolan M."/>
            <person name="Ohm R."/>
            <person name="Pangilinan J."/>
            <person name="Park H.-J."/>
            <person name="Ramirez L."/>
            <person name="Alfaro M."/>
            <person name="Sun H."/>
            <person name="Tritt A."/>
            <person name="Yoshinaga Y."/>
            <person name="Zwiers L.-H."/>
            <person name="Turgeon B."/>
            <person name="Goodwin S."/>
            <person name="Spatafora J."/>
            <person name="Crous P."/>
            <person name="Grigoriev I."/>
        </authorList>
    </citation>
    <scope>NUCLEOTIDE SEQUENCE</scope>
    <source>
        <strain evidence="2">CBS 130266</strain>
    </source>
</reference>
<feature type="region of interest" description="Disordered" evidence="1">
    <location>
        <begin position="131"/>
        <end position="256"/>
    </location>
</feature>
<keyword evidence="3" id="KW-1185">Reference proteome</keyword>
<proteinExistence type="predicted"/>
<accession>A0A9P4U2J9</accession>
<comment type="caution">
    <text evidence="2">The sequence shown here is derived from an EMBL/GenBank/DDBJ whole genome shotgun (WGS) entry which is preliminary data.</text>
</comment>
<sequence>MDEDNQTRKAYEKKKTELTTKRPWTIPDVPNHFPRLAEAHLYLHEDGKAVLATLSCHTDLEEKAVAVVYSIYIGKRYKPACVKLCKDARVRGGEEDTWRSINGKQISEVRHIFEEVKTRWRRFFKSFDRWEDEDPSDDEIWAGMPDLGVTGEKDNGDMEMTVEREEVPHEEMSSSSLSADEQEPAGFAGSKEAPYEIDDDEPHQPVGVDLHESNSTVYQKSNANQSRQSDIFEQGLPSHDQSGERSLSQGKEENRHLHDQEITVEENLGLSQAEQLLKVFNESALSRFVPGGGI</sequence>
<gene>
    <name evidence="2" type="ORF">EJ08DRAFT_693417</name>
</gene>
<dbReference type="Proteomes" id="UP000800235">
    <property type="component" value="Unassembled WGS sequence"/>
</dbReference>